<dbReference type="EMBL" id="VUMH01000002">
    <property type="protein sequence ID" value="MSS27134.1"/>
    <property type="molecule type" value="Genomic_DNA"/>
</dbReference>
<dbReference type="GO" id="GO:0016740">
    <property type="term" value="F:transferase activity"/>
    <property type="evidence" value="ECO:0007669"/>
    <property type="project" value="UniProtKB-KW"/>
</dbReference>
<dbReference type="PANTHER" id="PTHR12526">
    <property type="entry name" value="GLYCOSYLTRANSFERASE"/>
    <property type="match status" value="1"/>
</dbReference>
<name>A0A6L5XJ24_9BACT</name>
<dbReference type="RefSeq" id="WP_154509202.1">
    <property type="nucleotide sequence ID" value="NZ_VUMH01000002.1"/>
</dbReference>
<evidence type="ECO:0000313" key="2">
    <source>
        <dbReference type="Proteomes" id="UP000477488"/>
    </source>
</evidence>
<dbReference type="PANTHER" id="PTHR12526:SF584">
    <property type="entry name" value="GLYCOSYLTRANSFERASE"/>
    <property type="match status" value="1"/>
</dbReference>
<accession>A0A6L5XJ24</accession>
<dbReference type="CDD" id="cd03801">
    <property type="entry name" value="GT4_PimA-like"/>
    <property type="match status" value="1"/>
</dbReference>
<dbReference type="Proteomes" id="UP000477488">
    <property type="component" value="Unassembled WGS sequence"/>
</dbReference>
<dbReference type="Gene3D" id="3.40.50.2000">
    <property type="entry name" value="Glycogen Phosphorylase B"/>
    <property type="match status" value="1"/>
</dbReference>
<dbReference type="Gene3D" id="3.90.550.10">
    <property type="entry name" value="Spore Coat Polysaccharide Biosynthesis Protein SpsA, Chain A"/>
    <property type="match status" value="1"/>
</dbReference>
<keyword evidence="2" id="KW-1185">Reference proteome</keyword>
<dbReference type="SUPFAM" id="SSF53448">
    <property type="entry name" value="Nucleotide-diphospho-sugar transferases"/>
    <property type="match status" value="1"/>
</dbReference>
<proteinExistence type="predicted"/>
<dbReference type="InterPro" id="IPR029044">
    <property type="entry name" value="Nucleotide-diphossugar_trans"/>
</dbReference>
<dbReference type="AlphaFoldDB" id="A0A6L5XJ24"/>
<gene>
    <name evidence="1" type="ORF">FYJ44_03540</name>
</gene>
<protein>
    <submittedName>
        <fullName evidence="1">Glycosyltransferase</fullName>
    </submittedName>
</protein>
<sequence>MAFSKKIATVTIVTRSYIPFARVLLDSIRKNYPDMSLYVILLDTLNGDCSCGDEVEVIPAVELGIPELDNMLERYTNTEMCVALKPFAVREIFRRSHDEIEGVIYMDSDIYVVSPMEELEEIVNDGVEIVLTPHLSRPSIDGRTSDLTMLKCGAYNMGFAYFANTTSSRAILDWWAHWLVHFCYEDFTAGLFGDQKWMDLLPCFLDNFKILRHDGYNVAYWNIDQRPATRRGAQWFASDVPLRFLHFSCPAIEPEPMFSKNLDRYHAEDIGELSLIVADYARRIVKAGLHEYSALPCGLRRTCLTRIDPRGNRVIALTSRDVRPMSKSVKVLCLMLLFPLACVMQIKSMQPRRTLQKIKAFGKSFLGSALFSPEDSYQWLQRQNAIIRFLTEKPFLLAVYLRRKARSIPALAGDIRKWGLSSIFAFGQECLGTIPVSPRGILVTDARVPHHDMIAADLTTFNLLKDLVSFGYTVTFLPWGAPWPDRYANDLRRLGVILDYVPEQHGSSADYVKKFGHRFSKFYLQPMGLASELVPIIRSVSPKAKIIFHAADICFVREQREAELAHDKKMLKAAAATKKTELDLIRKVDHLVVISDREKEFITAEIGNSTPISSFTCLYSKCVERPQPFENRTGVIFIGVFGHRPNVDAVLWFAKEVWPLVREHAPDMLFHVVGNYAPPEIQELHGKDGIIIEGFVENLDPLLSSVRIAVAPLRYGAGIKGKIGTTMGAGIPNVCTSIATEGMGIHAGEQALVADEPADFAAAVLQLHADPELWKKLSQAGQDLVKNQFSVEAGTRQFEQVLREAGLWIDKEAGDA</sequence>
<comment type="caution">
    <text evidence="1">The sequence shown here is derived from an EMBL/GenBank/DDBJ whole genome shotgun (WGS) entry which is preliminary data.</text>
</comment>
<dbReference type="Pfam" id="PF13692">
    <property type="entry name" value="Glyco_trans_1_4"/>
    <property type="match status" value="1"/>
</dbReference>
<dbReference type="SUPFAM" id="SSF53756">
    <property type="entry name" value="UDP-Glycosyltransferase/glycogen phosphorylase"/>
    <property type="match status" value="1"/>
</dbReference>
<evidence type="ECO:0000313" key="1">
    <source>
        <dbReference type="EMBL" id="MSS27134.1"/>
    </source>
</evidence>
<keyword evidence="1" id="KW-0808">Transferase</keyword>
<organism evidence="1 2">
    <name type="scientific">Desulfovibrio porci</name>
    <dbReference type="NCBI Taxonomy" id="2605782"/>
    <lineage>
        <taxon>Bacteria</taxon>
        <taxon>Pseudomonadati</taxon>
        <taxon>Thermodesulfobacteriota</taxon>
        <taxon>Desulfovibrionia</taxon>
        <taxon>Desulfovibrionales</taxon>
        <taxon>Desulfovibrionaceae</taxon>
        <taxon>Desulfovibrio</taxon>
    </lineage>
</organism>
<reference evidence="1 2" key="1">
    <citation type="submission" date="2019-09" db="EMBL/GenBank/DDBJ databases">
        <title>In-depth cultivation of the pig gut microbiome towards novel bacterial diversity and tailored functional studies.</title>
        <authorList>
            <person name="Wylensek D."/>
            <person name="Hitch T.C.A."/>
            <person name="Clavel T."/>
        </authorList>
    </citation>
    <scope>NUCLEOTIDE SEQUENCE [LARGE SCALE GENOMIC DNA]</scope>
    <source>
        <strain evidence="1 2">PG-178-WT-4</strain>
    </source>
</reference>